<name>A0AAQ3R707_9PEZI</name>
<proteinExistence type="predicted"/>
<feature type="domain" description="Alpha/beta hydrolase fold-3" evidence="2">
    <location>
        <begin position="94"/>
        <end position="305"/>
    </location>
</feature>
<dbReference type="SUPFAM" id="SSF53474">
    <property type="entry name" value="alpha/beta-Hydrolases"/>
    <property type="match status" value="1"/>
</dbReference>
<sequence>MLLDAETLKQSAVLDPTIAELIKTTPIPVLPWDNNDQLKVMAKVMDATVLSALGTAEPALQESYFEIAMRDGFQSRAKLIKPTSPPACGSPLIVLMFGGGFVIGSPDQMTPVGRAFARQFDATVVCVGYRLAPDYKFPTSQTDCFDGLKWVAANAESLGADPSKGFVVGGVSAGGNTAAVSVRLAQEDKLAHPITGCWLNIPSVLAEHCVPEKYKQYWQASEQNANAPILDKAGTEAIKKVTQWDENSPLRYPILFKSPLGEHPPTYFQACGMDPLRDDALIYEELLKEAGVKTKIDFYPGAPHGHSSFFPDLEISKRAKADTMIGMGWLLGKSVTAEEGLKALAGPNAVGGLGA</sequence>
<keyword evidence="1" id="KW-0378">Hydrolase</keyword>
<dbReference type="InterPro" id="IPR050300">
    <property type="entry name" value="GDXG_lipolytic_enzyme"/>
</dbReference>
<accession>A0AAQ3R707</accession>
<dbReference type="InterPro" id="IPR013094">
    <property type="entry name" value="AB_hydrolase_3"/>
</dbReference>
<dbReference type="PANTHER" id="PTHR48081">
    <property type="entry name" value="AB HYDROLASE SUPERFAMILY PROTEIN C4A8.06C"/>
    <property type="match status" value="1"/>
</dbReference>
<dbReference type="PANTHER" id="PTHR48081:SF8">
    <property type="entry name" value="ALPHA_BETA HYDROLASE FOLD-3 DOMAIN-CONTAINING PROTEIN-RELATED"/>
    <property type="match status" value="1"/>
</dbReference>
<dbReference type="GO" id="GO:0016787">
    <property type="term" value="F:hydrolase activity"/>
    <property type="evidence" value="ECO:0007669"/>
    <property type="project" value="UniProtKB-KW"/>
</dbReference>
<dbReference type="AlphaFoldDB" id="A0AAQ3R707"/>
<evidence type="ECO:0000313" key="3">
    <source>
        <dbReference type="EMBL" id="WPH00044.1"/>
    </source>
</evidence>
<evidence type="ECO:0000256" key="1">
    <source>
        <dbReference type="ARBA" id="ARBA00022801"/>
    </source>
</evidence>
<protein>
    <submittedName>
        <fullName evidence="3">Lipase/esterase</fullName>
    </submittedName>
</protein>
<reference evidence="3 4" key="1">
    <citation type="submission" date="2023-11" db="EMBL/GenBank/DDBJ databases">
        <title>An acidophilic fungus is an integral part of prey digestion in a carnivorous sundew plant.</title>
        <authorList>
            <person name="Tsai I.J."/>
        </authorList>
    </citation>
    <scope>NUCLEOTIDE SEQUENCE [LARGE SCALE GENOMIC DNA]</scope>
    <source>
        <strain evidence="3">169a</strain>
    </source>
</reference>
<dbReference type="EMBL" id="CP138583">
    <property type="protein sequence ID" value="WPH00044.1"/>
    <property type="molecule type" value="Genomic_DNA"/>
</dbReference>
<gene>
    <name evidence="3" type="ORF">R9X50_00286700</name>
</gene>
<evidence type="ECO:0000313" key="4">
    <source>
        <dbReference type="Proteomes" id="UP001303373"/>
    </source>
</evidence>
<keyword evidence="4" id="KW-1185">Reference proteome</keyword>
<organism evidence="3 4">
    <name type="scientific">Acrodontium crateriforme</name>
    <dbReference type="NCBI Taxonomy" id="150365"/>
    <lineage>
        <taxon>Eukaryota</taxon>
        <taxon>Fungi</taxon>
        <taxon>Dikarya</taxon>
        <taxon>Ascomycota</taxon>
        <taxon>Pezizomycotina</taxon>
        <taxon>Dothideomycetes</taxon>
        <taxon>Dothideomycetidae</taxon>
        <taxon>Mycosphaerellales</taxon>
        <taxon>Teratosphaeriaceae</taxon>
        <taxon>Acrodontium</taxon>
    </lineage>
</organism>
<evidence type="ECO:0000259" key="2">
    <source>
        <dbReference type="Pfam" id="PF07859"/>
    </source>
</evidence>
<dbReference type="Gene3D" id="3.40.50.1820">
    <property type="entry name" value="alpha/beta hydrolase"/>
    <property type="match status" value="1"/>
</dbReference>
<dbReference type="Proteomes" id="UP001303373">
    <property type="component" value="Chromosome 4"/>
</dbReference>
<dbReference type="InterPro" id="IPR029058">
    <property type="entry name" value="AB_hydrolase_fold"/>
</dbReference>
<dbReference type="Pfam" id="PF07859">
    <property type="entry name" value="Abhydrolase_3"/>
    <property type="match status" value="1"/>
</dbReference>